<dbReference type="RefSeq" id="WP_345365569.1">
    <property type="nucleotide sequence ID" value="NZ_BAABII010000016.1"/>
</dbReference>
<reference evidence="3 4" key="1">
    <citation type="submission" date="2024-08" db="EMBL/GenBank/DDBJ databases">
        <title>Genome mining of Saccharopolyspora cebuensis PGLac3 from Nigerian medicinal plant.</title>
        <authorList>
            <person name="Ezeobiora C.E."/>
            <person name="Igbokwe N.H."/>
            <person name="Amin D.H."/>
            <person name="Mendie U.E."/>
        </authorList>
    </citation>
    <scope>NUCLEOTIDE SEQUENCE [LARGE SCALE GENOMIC DNA]</scope>
    <source>
        <strain evidence="3 4">PGLac3</strain>
    </source>
</reference>
<feature type="domain" description="Oxidoreductase molybdopterin-binding" evidence="2">
    <location>
        <begin position="224"/>
        <end position="376"/>
    </location>
</feature>
<dbReference type="Gene3D" id="3.90.420.10">
    <property type="entry name" value="Oxidoreductase, molybdopterin-binding domain"/>
    <property type="match status" value="1"/>
</dbReference>
<keyword evidence="4" id="KW-1185">Reference proteome</keyword>
<dbReference type="InterPro" id="IPR014756">
    <property type="entry name" value="Ig_E-set"/>
</dbReference>
<dbReference type="Proteomes" id="UP001564626">
    <property type="component" value="Unassembled WGS sequence"/>
</dbReference>
<dbReference type="PANTHER" id="PTHR19372:SF7">
    <property type="entry name" value="SULFITE OXIDASE, MITOCHONDRIAL"/>
    <property type="match status" value="1"/>
</dbReference>
<proteinExistence type="predicted"/>
<gene>
    <name evidence="3" type="ORF">AB8O55_12520</name>
</gene>
<dbReference type="SUPFAM" id="SSF81296">
    <property type="entry name" value="E set domains"/>
    <property type="match status" value="1"/>
</dbReference>
<name>A0ABV4CGI2_9PSEU</name>
<feature type="transmembrane region" description="Helical" evidence="1">
    <location>
        <begin position="151"/>
        <end position="172"/>
    </location>
</feature>
<accession>A0ABV4CGI2</accession>
<dbReference type="Pfam" id="PF00174">
    <property type="entry name" value="Oxidored_molyb"/>
    <property type="match status" value="1"/>
</dbReference>
<keyword evidence="1" id="KW-0472">Membrane</keyword>
<evidence type="ECO:0000313" key="4">
    <source>
        <dbReference type="Proteomes" id="UP001564626"/>
    </source>
</evidence>
<feature type="transmembrane region" description="Helical" evidence="1">
    <location>
        <begin position="66"/>
        <end position="87"/>
    </location>
</feature>
<evidence type="ECO:0000256" key="1">
    <source>
        <dbReference type="SAM" id="Phobius"/>
    </source>
</evidence>
<dbReference type="InterPro" id="IPR000572">
    <property type="entry name" value="OxRdtase_Mopterin-bd_dom"/>
</dbReference>
<dbReference type="SUPFAM" id="SSF56524">
    <property type="entry name" value="Oxidoreductase molybdopterin-binding domain"/>
    <property type="match status" value="1"/>
</dbReference>
<sequence>MGRESARRAAVGVLATALALGIGHLLAGLVGPTSSPFVSVGNTAIDLAPEPVKRFAIDWFGAADKAVLLGGMAVVVLALAVLAGLLSRRGPAPGALLIGGFGALGVLAALSRPDLGPVGALPALVAAVVGVFGFVLLHGGSAGTAPGRRRFLITGAAVAGGAVLAGLGGALLSARSGAAAAREAIRVRLPTPPPPPPGADFADLGTPAFRTPNAEFYRVDTAFVVPSVDPASWRLRVHGMVERELELSFADLLRRPQVTRPITLTCVSNEVGGPYISTADFTGVPIRSLLDEAGVLPGAEQLFSTSADGYTAGTPLDVLAEPDRHALLAYGMNGEPLPPEHGFPVRMVTSGLYGYVSATKWLVDLEVTTFDRRTYWEERGWAERAPIKTQSRIDRPGPFEKVPAGRFTAAGIAWAQPVGIERVEVRVDGGPWRTAQLSTEVSGDTWRMWRIELDLPPGGHRLECRATDRTGDAQTPRRAPTVPDGATGWHSVFCTAQGAR</sequence>
<dbReference type="EMBL" id="JBGEHV010000019">
    <property type="protein sequence ID" value="MEY8040220.1"/>
    <property type="molecule type" value="Genomic_DNA"/>
</dbReference>
<protein>
    <submittedName>
        <fullName evidence="3">Molybdopterin-dependent oxidoreductase</fullName>
    </submittedName>
</protein>
<dbReference type="PANTHER" id="PTHR19372">
    <property type="entry name" value="SULFITE REDUCTASE"/>
    <property type="match status" value="1"/>
</dbReference>
<evidence type="ECO:0000313" key="3">
    <source>
        <dbReference type="EMBL" id="MEY8040220.1"/>
    </source>
</evidence>
<keyword evidence="1" id="KW-1133">Transmembrane helix</keyword>
<keyword evidence="1" id="KW-0812">Transmembrane</keyword>
<dbReference type="InterPro" id="IPR036374">
    <property type="entry name" value="OxRdtase_Mopterin-bd_sf"/>
</dbReference>
<feature type="transmembrane region" description="Helical" evidence="1">
    <location>
        <begin position="94"/>
        <end position="112"/>
    </location>
</feature>
<organism evidence="3 4">
    <name type="scientific">Saccharopolyspora cebuensis</name>
    <dbReference type="NCBI Taxonomy" id="418759"/>
    <lineage>
        <taxon>Bacteria</taxon>
        <taxon>Bacillati</taxon>
        <taxon>Actinomycetota</taxon>
        <taxon>Actinomycetes</taxon>
        <taxon>Pseudonocardiales</taxon>
        <taxon>Pseudonocardiaceae</taxon>
        <taxon>Saccharopolyspora</taxon>
    </lineage>
</organism>
<evidence type="ECO:0000259" key="2">
    <source>
        <dbReference type="Pfam" id="PF00174"/>
    </source>
</evidence>
<comment type="caution">
    <text evidence="3">The sequence shown here is derived from an EMBL/GenBank/DDBJ whole genome shotgun (WGS) entry which is preliminary data.</text>
</comment>
<feature type="transmembrane region" description="Helical" evidence="1">
    <location>
        <begin position="118"/>
        <end position="139"/>
    </location>
</feature>
<dbReference type="Gene3D" id="2.60.40.650">
    <property type="match status" value="1"/>
</dbReference>